<dbReference type="Gene3D" id="3.30.70.100">
    <property type="match status" value="1"/>
</dbReference>
<organism evidence="2 3">
    <name type="scientific">Actinoalloteichus fjordicus</name>
    <dbReference type="NCBI Taxonomy" id="1612552"/>
    <lineage>
        <taxon>Bacteria</taxon>
        <taxon>Bacillati</taxon>
        <taxon>Actinomycetota</taxon>
        <taxon>Actinomycetes</taxon>
        <taxon>Pseudonocardiales</taxon>
        <taxon>Pseudonocardiaceae</taxon>
        <taxon>Actinoalloteichus</taxon>
    </lineage>
</organism>
<sequence length="138" mass="15462">MIWHCIRFTLKPDISVAEVETALERMRGASGRLPAVRSWVIGREFGGEYEYGAVSTITDVEGYEKMMNHPAHREIDRIGLPMVDKFVSLDITDDPDPETGAKIAAIHRRRYDEMPDITGLLADISEDPGSAAPFWRAS</sequence>
<keyword evidence="3" id="KW-1185">Reference proteome</keyword>
<feature type="domain" description="Stress-response A/B barrel" evidence="1">
    <location>
        <begin position="2"/>
        <end position="91"/>
    </location>
</feature>
<evidence type="ECO:0000313" key="2">
    <source>
        <dbReference type="EMBL" id="APU15873.1"/>
    </source>
</evidence>
<dbReference type="InterPro" id="IPR011008">
    <property type="entry name" value="Dimeric_a/b-barrel"/>
</dbReference>
<dbReference type="Pfam" id="PF07876">
    <property type="entry name" value="Dabb"/>
    <property type="match status" value="1"/>
</dbReference>
<dbReference type="SUPFAM" id="SSF54909">
    <property type="entry name" value="Dimeric alpha+beta barrel"/>
    <property type="match status" value="1"/>
</dbReference>
<dbReference type="SMART" id="SM00886">
    <property type="entry name" value="Dabb"/>
    <property type="match status" value="1"/>
</dbReference>
<dbReference type="Proteomes" id="UP000185511">
    <property type="component" value="Chromosome"/>
</dbReference>
<dbReference type="InterPro" id="IPR013097">
    <property type="entry name" value="Dabb"/>
</dbReference>
<name>A0AAC9LDB9_9PSEU</name>
<dbReference type="EMBL" id="CP016076">
    <property type="protein sequence ID" value="APU15873.1"/>
    <property type="molecule type" value="Genomic_DNA"/>
</dbReference>
<evidence type="ECO:0000259" key="1">
    <source>
        <dbReference type="PROSITE" id="PS51502"/>
    </source>
</evidence>
<protein>
    <submittedName>
        <fullName evidence="2">Stress responsive A/B Barrel Domain-containing protein</fullName>
    </submittedName>
</protein>
<reference evidence="3" key="1">
    <citation type="submission" date="2016-06" db="EMBL/GenBank/DDBJ databases">
        <title>Complete genome sequence of Actinoalloteichus fjordicus DSM 46855 (=ADI127-17), type strain of the new species Actinoalloteichus fjordicus.</title>
        <authorList>
            <person name="Ruckert C."/>
            <person name="Nouioui I."/>
            <person name="Willmese J."/>
            <person name="van Wezel G."/>
            <person name="Klenk H.-P."/>
            <person name="Kalinowski J."/>
            <person name="Zotchev S.B."/>
        </authorList>
    </citation>
    <scope>NUCLEOTIDE SEQUENCE [LARGE SCALE GENOMIC DNA]</scope>
    <source>
        <strain evidence="3">ADI127-7</strain>
    </source>
</reference>
<dbReference type="AlphaFoldDB" id="A0AAC9LDB9"/>
<dbReference type="KEGG" id="acad:UA74_19240"/>
<gene>
    <name evidence="2" type="ORF">UA74_19240</name>
</gene>
<accession>A0AAC9LDB9</accession>
<dbReference type="PROSITE" id="PS51502">
    <property type="entry name" value="S_R_A_B_BARREL"/>
    <property type="match status" value="1"/>
</dbReference>
<proteinExistence type="predicted"/>
<evidence type="ECO:0000313" key="3">
    <source>
        <dbReference type="Proteomes" id="UP000185511"/>
    </source>
</evidence>
<dbReference type="RefSeq" id="WP_075741522.1">
    <property type="nucleotide sequence ID" value="NZ_CP016076.1"/>
</dbReference>